<evidence type="ECO:0000313" key="1">
    <source>
        <dbReference type="EMBL" id="RRT55287.1"/>
    </source>
</evidence>
<dbReference type="EMBL" id="AMZH03010160">
    <property type="protein sequence ID" value="RRT55287.1"/>
    <property type="molecule type" value="Genomic_DNA"/>
</dbReference>
<evidence type="ECO:0000313" key="2">
    <source>
        <dbReference type="Proteomes" id="UP000287651"/>
    </source>
</evidence>
<protein>
    <submittedName>
        <fullName evidence="1">Uncharacterized protein</fullName>
    </submittedName>
</protein>
<reference evidence="1 2" key="1">
    <citation type="journal article" date="2014" name="Agronomy (Basel)">
        <title>A Draft Genome Sequence for Ensete ventricosum, the Drought-Tolerant Tree Against Hunger.</title>
        <authorList>
            <person name="Harrison J."/>
            <person name="Moore K.A."/>
            <person name="Paszkiewicz K."/>
            <person name="Jones T."/>
            <person name="Grant M."/>
            <person name="Ambacheew D."/>
            <person name="Muzemil S."/>
            <person name="Studholme D.J."/>
        </authorList>
    </citation>
    <scope>NUCLEOTIDE SEQUENCE [LARGE SCALE GENOMIC DNA]</scope>
</reference>
<dbReference type="Proteomes" id="UP000287651">
    <property type="component" value="Unassembled WGS sequence"/>
</dbReference>
<comment type="caution">
    <text evidence="1">The sequence shown here is derived from an EMBL/GenBank/DDBJ whole genome shotgun (WGS) entry which is preliminary data.</text>
</comment>
<organism evidence="1 2">
    <name type="scientific">Ensete ventricosum</name>
    <name type="common">Abyssinian banana</name>
    <name type="synonym">Musa ensete</name>
    <dbReference type="NCBI Taxonomy" id="4639"/>
    <lineage>
        <taxon>Eukaryota</taxon>
        <taxon>Viridiplantae</taxon>
        <taxon>Streptophyta</taxon>
        <taxon>Embryophyta</taxon>
        <taxon>Tracheophyta</taxon>
        <taxon>Spermatophyta</taxon>
        <taxon>Magnoliopsida</taxon>
        <taxon>Liliopsida</taxon>
        <taxon>Zingiberales</taxon>
        <taxon>Musaceae</taxon>
        <taxon>Ensete</taxon>
    </lineage>
</organism>
<dbReference type="AlphaFoldDB" id="A0A426YU79"/>
<sequence>MMAHCWWQQRAASEKIWCWSGTRSGLNRFGTKENSKEGLVLCSAGLGEHGRWSLEVDLCSQSLREGGAADLVWDHPPRCSGDCRGGFIVAAAVEED</sequence>
<gene>
    <name evidence="1" type="ORF">B296_00010430</name>
</gene>
<accession>A0A426YU79</accession>
<proteinExistence type="predicted"/>
<name>A0A426YU79_ENSVE</name>